<sequence>MSEALAFDPSSAFDPWSPEFAADPYPGYAELRERGRVHWFAPSRQWLVPRYDDVRALLRDRRLGRTYL</sequence>
<keyword evidence="3" id="KW-1185">Reference proteome</keyword>
<evidence type="ECO:0000256" key="1">
    <source>
        <dbReference type="ARBA" id="ARBA00010617"/>
    </source>
</evidence>
<feature type="non-terminal residue" evidence="2">
    <location>
        <position position="68"/>
    </location>
</feature>
<dbReference type="Gene3D" id="3.30.43.20">
    <property type="match status" value="1"/>
</dbReference>
<dbReference type="PANTHER" id="PTHR46696">
    <property type="entry name" value="P450, PUTATIVE (EUROFUNG)-RELATED"/>
    <property type="match status" value="1"/>
</dbReference>
<evidence type="ECO:0000313" key="2">
    <source>
        <dbReference type="EMBL" id="KOG86337.1"/>
    </source>
</evidence>
<comment type="caution">
    <text evidence="2">The sequence shown here is derived from an EMBL/GenBank/DDBJ whole genome shotgun (WGS) entry which is preliminary data.</text>
</comment>
<dbReference type="EMBL" id="LGUT01002899">
    <property type="protein sequence ID" value="KOG86337.1"/>
    <property type="molecule type" value="Genomic_DNA"/>
</dbReference>
<evidence type="ECO:0008006" key="4">
    <source>
        <dbReference type="Google" id="ProtNLM"/>
    </source>
</evidence>
<dbReference type="PANTHER" id="PTHR46696:SF1">
    <property type="entry name" value="CYTOCHROME P450 YJIB-RELATED"/>
    <property type="match status" value="1"/>
</dbReference>
<gene>
    <name evidence="2" type="ORF">ADK38_31620</name>
</gene>
<protein>
    <recommendedName>
        <fullName evidence="4">Cytochrome P450</fullName>
    </recommendedName>
</protein>
<dbReference type="InterPro" id="IPR036396">
    <property type="entry name" value="Cyt_P450_sf"/>
</dbReference>
<accession>A0ABR5IYU0</accession>
<dbReference type="Proteomes" id="UP000037020">
    <property type="component" value="Unassembled WGS sequence"/>
</dbReference>
<name>A0ABR5IYU0_9ACTN</name>
<organism evidence="2 3">
    <name type="scientific">Streptomyces varsoviensis</name>
    <dbReference type="NCBI Taxonomy" id="67373"/>
    <lineage>
        <taxon>Bacteria</taxon>
        <taxon>Bacillati</taxon>
        <taxon>Actinomycetota</taxon>
        <taxon>Actinomycetes</taxon>
        <taxon>Kitasatosporales</taxon>
        <taxon>Streptomycetaceae</taxon>
        <taxon>Streptomyces</taxon>
    </lineage>
</organism>
<comment type="similarity">
    <text evidence="1">Belongs to the cytochrome P450 family.</text>
</comment>
<reference evidence="2 3" key="1">
    <citation type="submission" date="2015-07" db="EMBL/GenBank/DDBJ databases">
        <authorList>
            <person name="Ju K.-S."/>
            <person name="Doroghazi J.R."/>
            <person name="Metcalf W.W."/>
        </authorList>
    </citation>
    <scope>NUCLEOTIDE SEQUENCE [LARGE SCALE GENOMIC DNA]</scope>
    <source>
        <strain evidence="2 3">NRRL B-3589</strain>
    </source>
</reference>
<proteinExistence type="inferred from homology"/>
<dbReference type="SUPFAM" id="SSF48264">
    <property type="entry name" value="Cytochrome P450"/>
    <property type="match status" value="1"/>
</dbReference>
<evidence type="ECO:0000313" key="3">
    <source>
        <dbReference type="Proteomes" id="UP000037020"/>
    </source>
</evidence>